<dbReference type="VEuPathDB" id="FungiDB:ASPSYDRAFT_947574"/>
<protein>
    <submittedName>
        <fullName evidence="2">Uncharacterized protein</fullName>
    </submittedName>
</protein>
<name>A0A1L9TGP2_9EURO</name>
<dbReference type="EMBL" id="KV878586">
    <property type="protein sequence ID" value="OJJ58463.1"/>
    <property type="molecule type" value="Genomic_DNA"/>
</dbReference>
<keyword evidence="3" id="KW-1185">Reference proteome</keyword>
<sequence length="97" mass="11349">MLAHYDCMTYIIFLLLLWLMIYPIAYTKPSPALGPFFKLHLSLLLTRYWLCKYTGVAFSELDLSCVPHTYVLFTIFFLIHIISPPPISFPFPNSMLR</sequence>
<feature type="transmembrane region" description="Helical" evidence="1">
    <location>
        <begin position="70"/>
        <end position="87"/>
    </location>
</feature>
<evidence type="ECO:0000313" key="3">
    <source>
        <dbReference type="Proteomes" id="UP000184356"/>
    </source>
</evidence>
<keyword evidence="1" id="KW-1133">Transmembrane helix</keyword>
<evidence type="ECO:0000256" key="1">
    <source>
        <dbReference type="SAM" id="Phobius"/>
    </source>
</evidence>
<keyword evidence="1" id="KW-0812">Transmembrane</keyword>
<dbReference type="RefSeq" id="XP_040702269.1">
    <property type="nucleotide sequence ID" value="XM_040853019.1"/>
</dbReference>
<reference evidence="3" key="1">
    <citation type="journal article" date="2017" name="Genome Biol.">
        <title>Comparative genomics reveals high biological diversity and specific adaptations in the industrially and medically important fungal genus Aspergillus.</title>
        <authorList>
            <person name="de Vries R.P."/>
            <person name="Riley R."/>
            <person name="Wiebenga A."/>
            <person name="Aguilar-Osorio G."/>
            <person name="Amillis S."/>
            <person name="Uchima C.A."/>
            <person name="Anderluh G."/>
            <person name="Asadollahi M."/>
            <person name="Askin M."/>
            <person name="Barry K."/>
            <person name="Battaglia E."/>
            <person name="Bayram O."/>
            <person name="Benocci T."/>
            <person name="Braus-Stromeyer S.A."/>
            <person name="Caldana C."/>
            <person name="Canovas D."/>
            <person name="Cerqueira G.C."/>
            <person name="Chen F."/>
            <person name="Chen W."/>
            <person name="Choi C."/>
            <person name="Clum A."/>
            <person name="Dos Santos R.A."/>
            <person name="Damasio A.R."/>
            <person name="Diallinas G."/>
            <person name="Emri T."/>
            <person name="Fekete E."/>
            <person name="Flipphi M."/>
            <person name="Freyberg S."/>
            <person name="Gallo A."/>
            <person name="Gournas C."/>
            <person name="Habgood R."/>
            <person name="Hainaut M."/>
            <person name="Harispe M.L."/>
            <person name="Henrissat B."/>
            <person name="Hilden K.S."/>
            <person name="Hope R."/>
            <person name="Hossain A."/>
            <person name="Karabika E."/>
            <person name="Karaffa L."/>
            <person name="Karanyi Z."/>
            <person name="Krasevec N."/>
            <person name="Kuo A."/>
            <person name="Kusch H."/>
            <person name="LaButti K."/>
            <person name="Lagendijk E.L."/>
            <person name="Lapidus A."/>
            <person name="Levasseur A."/>
            <person name="Lindquist E."/>
            <person name="Lipzen A."/>
            <person name="Logrieco A.F."/>
            <person name="MacCabe A."/>
            <person name="Maekelae M.R."/>
            <person name="Malavazi I."/>
            <person name="Melin P."/>
            <person name="Meyer V."/>
            <person name="Mielnichuk N."/>
            <person name="Miskei M."/>
            <person name="Molnar A.P."/>
            <person name="Mule G."/>
            <person name="Ngan C.Y."/>
            <person name="Orejas M."/>
            <person name="Orosz E."/>
            <person name="Ouedraogo J.P."/>
            <person name="Overkamp K.M."/>
            <person name="Park H.-S."/>
            <person name="Perrone G."/>
            <person name="Piumi F."/>
            <person name="Punt P.J."/>
            <person name="Ram A.F."/>
            <person name="Ramon A."/>
            <person name="Rauscher S."/>
            <person name="Record E."/>
            <person name="Riano-Pachon D.M."/>
            <person name="Robert V."/>
            <person name="Roehrig J."/>
            <person name="Ruller R."/>
            <person name="Salamov A."/>
            <person name="Salih N.S."/>
            <person name="Samson R.A."/>
            <person name="Sandor E."/>
            <person name="Sanguinetti M."/>
            <person name="Schuetze T."/>
            <person name="Sepcic K."/>
            <person name="Shelest E."/>
            <person name="Sherlock G."/>
            <person name="Sophianopoulou V."/>
            <person name="Squina F.M."/>
            <person name="Sun H."/>
            <person name="Susca A."/>
            <person name="Todd R.B."/>
            <person name="Tsang A."/>
            <person name="Unkles S.E."/>
            <person name="van de Wiele N."/>
            <person name="van Rossen-Uffink D."/>
            <person name="Oliveira J.V."/>
            <person name="Vesth T.C."/>
            <person name="Visser J."/>
            <person name="Yu J.-H."/>
            <person name="Zhou M."/>
            <person name="Andersen M.R."/>
            <person name="Archer D.B."/>
            <person name="Baker S.E."/>
            <person name="Benoit I."/>
            <person name="Brakhage A.A."/>
            <person name="Braus G.H."/>
            <person name="Fischer R."/>
            <person name="Frisvad J.C."/>
            <person name="Goldman G.H."/>
            <person name="Houbraken J."/>
            <person name="Oakley B."/>
            <person name="Pocsi I."/>
            <person name="Scazzocchio C."/>
            <person name="Seiboth B."/>
            <person name="vanKuyk P.A."/>
            <person name="Wortman J."/>
            <person name="Dyer P.S."/>
            <person name="Grigoriev I.V."/>
        </authorList>
    </citation>
    <scope>NUCLEOTIDE SEQUENCE [LARGE SCALE GENOMIC DNA]</scope>
    <source>
        <strain evidence="3">CBS 593.65</strain>
    </source>
</reference>
<feature type="transmembrane region" description="Helical" evidence="1">
    <location>
        <begin position="7"/>
        <end position="26"/>
    </location>
</feature>
<evidence type="ECO:0000313" key="2">
    <source>
        <dbReference type="EMBL" id="OJJ58463.1"/>
    </source>
</evidence>
<gene>
    <name evidence="2" type="ORF">ASPSYDRAFT_947574</name>
</gene>
<proteinExistence type="predicted"/>
<dbReference type="Proteomes" id="UP000184356">
    <property type="component" value="Unassembled WGS sequence"/>
</dbReference>
<dbReference type="AlphaFoldDB" id="A0A1L9TGP2"/>
<organism evidence="2 3">
    <name type="scientific">Aspergillus sydowii CBS 593.65</name>
    <dbReference type="NCBI Taxonomy" id="1036612"/>
    <lineage>
        <taxon>Eukaryota</taxon>
        <taxon>Fungi</taxon>
        <taxon>Dikarya</taxon>
        <taxon>Ascomycota</taxon>
        <taxon>Pezizomycotina</taxon>
        <taxon>Eurotiomycetes</taxon>
        <taxon>Eurotiomycetidae</taxon>
        <taxon>Eurotiales</taxon>
        <taxon>Aspergillaceae</taxon>
        <taxon>Aspergillus</taxon>
        <taxon>Aspergillus subgen. Nidulantes</taxon>
    </lineage>
</organism>
<keyword evidence="1" id="KW-0472">Membrane</keyword>
<dbReference type="GeneID" id="63769092"/>
<accession>A0A1L9TGP2</accession>